<reference evidence="2 3" key="1">
    <citation type="submission" date="2024-05" db="EMBL/GenBank/DDBJ databases">
        <authorList>
            <person name="Wallberg A."/>
        </authorList>
    </citation>
    <scope>NUCLEOTIDE SEQUENCE [LARGE SCALE GENOMIC DNA]</scope>
</reference>
<name>A0AAV2R2R0_MEGNR</name>
<gene>
    <name evidence="2" type="ORF">MNOR_LOCUS20012</name>
</gene>
<dbReference type="AlphaFoldDB" id="A0AAV2R2R0"/>
<keyword evidence="1" id="KW-0812">Transmembrane</keyword>
<feature type="transmembrane region" description="Helical" evidence="1">
    <location>
        <begin position="260"/>
        <end position="284"/>
    </location>
</feature>
<feature type="transmembrane region" description="Helical" evidence="1">
    <location>
        <begin position="40"/>
        <end position="61"/>
    </location>
</feature>
<proteinExistence type="predicted"/>
<feature type="transmembrane region" description="Helical" evidence="1">
    <location>
        <begin position="192"/>
        <end position="215"/>
    </location>
</feature>
<comment type="caution">
    <text evidence="2">The sequence shown here is derived from an EMBL/GenBank/DDBJ whole genome shotgun (WGS) entry which is preliminary data.</text>
</comment>
<keyword evidence="3" id="KW-1185">Reference proteome</keyword>
<evidence type="ECO:0000313" key="2">
    <source>
        <dbReference type="EMBL" id="CAL4112950.1"/>
    </source>
</evidence>
<feature type="transmembrane region" description="Helical" evidence="1">
    <location>
        <begin position="162"/>
        <end position="180"/>
    </location>
</feature>
<evidence type="ECO:0000313" key="3">
    <source>
        <dbReference type="Proteomes" id="UP001497623"/>
    </source>
</evidence>
<protein>
    <recommendedName>
        <fullName evidence="4">Gustatory receptor</fullName>
    </recommendedName>
</protein>
<feature type="transmembrane region" description="Helical" evidence="1">
    <location>
        <begin position="384"/>
        <end position="404"/>
    </location>
</feature>
<keyword evidence="1" id="KW-0472">Membrane</keyword>
<sequence length="429" mass="49483">MGKITQFEEKHKGLILFFRAAGLWLIRHDGKNYILENGSYVFSRILWIIWHLIGIAAGYWVKKMFLGHSRFDTSIFLDISLLLIVFLFVGPIQLYILWRNQQWLPKILPKIKKLEDMWDVDYGSSSDHAETGSVHSSSESLHDAEGCCNKCGTKFNTIVSKITYLVLSITFLIVFGWAAFKESKWDDTKDEYKLVVMMFYLLFPMLTTWLCIKLIDHHALMYQVILKMKASDFKDPKTIRKVSDYMSQMFHIFENMSDHIFQLTLGMNFAIFVVVGIISMFEILQGLFERKTGEVGFSDIFYAVPLSLSLFHIYKTCVASDHLYHHVHRGLFLKLKKLLPDLLMPHEEPSSGKLDDKPFKKVELVYKNLKDWPPKVCVFGGFKVNYQILSGMIFFIFAYARVFIKISTNSSAKGYANGTTVTTLAPLTG</sequence>
<dbReference type="EMBL" id="CAXKWB010015188">
    <property type="protein sequence ID" value="CAL4112950.1"/>
    <property type="molecule type" value="Genomic_DNA"/>
</dbReference>
<evidence type="ECO:0000256" key="1">
    <source>
        <dbReference type="SAM" id="Phobius"/>
    </source>
</evidence>
<feature type="transmembrane region" description="Helical" evidence="1">
    <location>
        <begin position="73"/>
        <end position="98"/>
    </location>
</feature>
<organism evidence="2 3">
    <name type="scientific">Meganyctiphanes norvegica</name>
    <name type="common">Northern krill</name>
    <name type="synonym">Thysanopoda norvegica</name>
    <dbReference type="NCBI Taxonomy" id="48144"/>
    <lineage>
        <taxon>Eukaryota</taxon>
        <taxon>Metazoa</taxon>
        <taxon>Ecdysozoa</taxon>
        <taxon>Arthropoda</taxon>
        <taxon>Crustacea</taxon>
        <taxon>Multicrustacea</taxon>
        <taxon>Malacostraca</taxon>
        <taxon>Eumalacostraca</taxon>
        <taxon>Eucarida</taxon>
        <taxon>Euphausiacea</taxon>
        <taxon>Euphausiidae</taxon>
        <taxon>Meganyctiphanes</taxon>
    </lineage>
</organism>
<dbReference type="Proteomes" id="UP001497623">
    <property type="component" value="Unassembled WGS sequence"/>
</dbReference>
<accession>A0AAV2R2R0</accession>
<evidence type="ECO:0008006" key="4">
    <source>
        <dbReference type="Google" id="ProtNLM"/>
    </source>
</evidence>
<keyword evidence="1" id="KW-1133">Transmembrane helix</keyword>